<evidence type="ECO:0000313" key="5">
    <source>
        <dbReference type="Proteomes" id="UP001199319"/>
    </source>
</evidence>
<sequence>MTGIGLAKPGKLGYNSLDKLRYYAARAKEEQQMSTIITSVDRHSPAERAGIAAGEQLLTINGHEIIDVLDYRFYGYDTDCRLELREPSGAVRTVSLRKPEGRDLGLNFDTVLMDEMRSCANHCIFCFVDQMPPGMRKTLYFKDDDARLSFLQGNYITLTNLTDREAQRIIDLRISPINVSVHTTDPQLHCTMLGNKNALRSLDYIRAFCKAGIVMNGQIVVCPGWNDGDQLRRTLRDLTEMQFSSCSLVPVGITKYRQGLAKLRPVDAATAAEIIDIADEYGRENLRRFGTRRFFCADELYLRAGRPLPQAEYYEGYRQLENGVGLMRSLEDDFLAGLATVDVPARFSPFTIATGTAAAPFLRGLVQRAMGDYPGLRGQVIAVENDFFGHTIDVAGLLTGQDISAQLRGRDLGDRVLIPIHMMRHGETVFLDDYTVERLSRELGVPVQVVDEDGFALVDAMFAAE</sequence>
<dbReference type="InterPro" id="IPR007549">
    <property type="entry name" value="DUF512"/>
</dbReference>
<dbReference type="SUPFAM" id="SSF50156">
    <property type="entry name" value="PDZ domain-like"/>
    <property type="match status" value="1"/>
</dbReference>
<name>A0AAE3DD24_9FIRM</name>
<evidence type="ECO:0000259" key="3">
    <source>
        <dbReference type="Pfam" id="PF19238"/>
    </source>
</evidence>
<dbReference type="Proteomes" id="UP001199319">
    <property type="component" value="Unassembled WGS sequence"/>
</dbReference>
<dbReference type="InterPro" id="IPR058240">
    <property type="entry name" value="rSAM_sf"/>
</dbReference>
<dbReference type="InterPro" id="IPR036034">
    <property type="entry name" value="PDZ_sf"/>
</dbReference>
<keyword evidence="5" id="KW-1185">Reference proteome</keyword>
<dbReference type="EMBL" id="JAJEPW010000021">
    <property type="protein sequence ID" value="MCC2129528.1"/>
    <property type="molecule type" value="Genomic_DNA"/>
</dbReference>
<gene>
    <name evidence="4" type="ORF">LKD37_08380</name>
</gene>
<dbReference type="Pfam" id="PF04459">
    <property type="entry name" value="DUF512"/>
    <property type="match status" value="1"/>
</dbReference>
<feature type="domain" description="Putative radical SAM N-terminal" evidence="3">
    <location>
        <begin position="100"/>
        <end position="242"/>
    </location>
</feature>
<accession>A0AAE3DD24</accession>
<dbReference type="Gene3D" id="2.30.42.10">
    <property type="match status" value="1"/>
</dbReference>
<dbReference type="SUPFAM" id="SSF102114">
    <property type="entry name" value="Radical SAM enzymes"/>
    <property type="match status" value="1"/>
</dbReference>
<feature type="domain" description="DUF512" evidence="1">
    <location>
        <begin position="249"/>
        <end position="451"/>
    </location>
</feature>
<reference evidence="4" key="1">
    <citation type="submission" date="2021-10" db="EMBL/GenBank/DDBJ databases">
        <title>Anaerobic single-cell dispensing facilitates the cultivation of human gut bacteria.</title>
        <authorList>
            <person name="Afrizal A."/>
        </authorList>
    </citation>
    <scope>NUCLEOTIDE SEQUENCE</scope>
    <source>
        <strain evidence="4">CLA-AA-H272</strain>
    </source>
</reference>
<dbReference type="Pfam" id="PF19238">
    <property type="entry name" value="Radical_SAM_2"/>
    <property type="match status" value="1"/>
</dbReference>
<evidence type="ECO:0000313" key="4">
    <source>
        <dbReference type="EMBL" id="MCC2129528.1"/>
    </source>
</evidence>
<dbReference type="Pfam" id="PF17820">
    <property type="entry name" value="PDZ_6"/>
    <property type="match status" value="1"/>
</dbReference>
<dbReference type="AlphaFoldDB" id="A0AAE3DD24"/>
<dbReference type="InterPro" id="IPR013785">
    <property type="entry name" value="Aldolase_TIM"/>
</dbReference>
<evidence type="ECO:0000259" key="1">
    <source>
        <dbReference type="Pfam" id="PF04459"/>
    </source>
</evidence>
<dbReference type="InterPro" id="IPR041489">
    <property type="entry name" value="PDZ_6"/>
</dbReference>
<comment type="caution">
    <text evidence="4">The sequence shown here is derived from an EMBL/GenBank/DDBJ whole genome shotgun (WGS) entry which is preliminary data.</text>
</comment>
<organism evidence="4 5">
    <name type="scientific">Brotocaccenecus cirricatena</name>
    <dbReference type="NCBI Taxonomy" id="3064195"/>
    <lineage>
        <taxon>Bacteria</taxon>
        <taxon>Bacillati</taxon>
        <taxon>Bacillota</taxon>
        <taxon>Clostridia</taxon>
        <taxon>Eubacteriales</taxon>
        <taxon>Oscillospiraceae</taxon>
        <taxon>Brotocaccenecus</taxon>
    </lineage>
</organism>
<proteinExistence type="predicted"/>
<dbReference type="InterPro" id="IPR045375">
    <property type="entry name" value="Put_radical_SAM-like_N"/>
</dbReference>
<feature type="domain" description="PDZ" evidence="2">
    <location>
        <begin position="36"/>
        <end position="85"/>
    </location>
</feature>
<evidence type="ECO:0000259" key="2">
    <source>
        <dbReference type="Pfam" id="PF17820"/>
    </source>
</evidence>
<protein>
    <submittedName>
        <fullName evidence="4">DUF512 domain-containing protein</fullName>
    </submittedName>
</protein>
<dbReference type="Gene3D" id="3.20.20.70">
    <property type="entry name" value="Aldolase class I"/>
    <property type="match status" value="1"/>
</dbReference>